<sequence>MRMSGSVHRLSDRDVCRALESLDAVELVARELIGADLGTGVGTGAGGLRRTKNVDGDTILHEAGTDALCVLPTESVRRVRTAAVTALAVRALQAPGVLTAALIGSAAAVRMQLAVIGRRVRDIGHVAVCVPRADQASLVEPSMRAALERSGTVLTETTDPRRAASGANVLVVAGVAADRFELGRPRQGQLVVHATDGELPDAVLDAVDQVYVDDLALLAGNRDRKVVRAHLDDAPVRSASYEGWHRHDHRWRTQRRIEAGLRQVLTAQHPGRTHGDDILLVELLGAAAANRKSGSGIGTGISSGISTGLAAGLRQAAIEQGLGTQQTSKSRPKFEQ</sequence>
<reference evidence="1 2" key="1">
    <citation type="submission" date="2019-03" db="EMBL/GenBank/DDBJ databases">
        <title>Genomic Encyclopedia of Type Strains, Phase IV (KMG-IV): sequencing the most valuable type-strain genomes for metagenomic binning, comparative biology and taxonomic classification.</title>
        <authorList>
            <person name="Goeker M."/>
        </authorList>
    </citation>
    <scope>NUCLEOTIDE SEQUENCE [LARGE SCALE GENOMIC DNA]</scope>
    <source>
        <strain evidence="1 2">DSM 45361</strain>
    </source>
</reference>
<accession>A0A4R6SG09</accession>
<evidence type="ECO:0000313" key="1">
    <source>
        <dbReference type="EMBL" id="TDQ00467.1"/>
    </source>
</evidence>
<proteinExistence type="predicted"/>
<dbReference type="Gene3D" id="3.40.50.720">
    <property type="entry name" value="NAD(P)-binding Rossmann-like Domain"/>
    <property type="match status" value="1"/>
</dbReference>
<gene>
    <name evidence="1" type="ORF">EV186_102328</name>
</gene>
<dbReference type="SUPFAM" id="SSF51735">
    <property type="entry name" value="NAD(P)-binding Rossmann-fold domains"/>
    <property type="match status" value="1"/>
</dbReference>
<keyword evidence="2" id="KW-1185">Reference proteome</keyword>
<dbReference type="AlphaFoldDB" id="A0A4R6SG09"/>
<dbReference type="EMBL" id="SNXZ01000002">
    <property type="protein sequence ID" value="TDQ00467.1"/>
    <property type="molecule type" value="Genomic_DNA"/>
</dbReference>
<dbReference type="InterPro" id="IPR036291">
    <property type="entry name" value="NAD(P)-bd_dom_sf"/>
</dbReference>
<organism evidence="1 2">
    <name type="scientific">Labedaea rhizosphaerae</name>
    <dbReference type="NCBI Taxonomy" id="598644"/>
    <lineage>
        <taxon>Bacteria</taxon>
        <taxon>Bacillati</taxon>
        <taxon>Actinomycetota</taxon>
        <taxon>Actinomycetes</taxon>
        <taxon>Pseudonocardiales</taxon>
        <taxon>Pseudonocardiaceae</taxon>
        <taxon>Labedaea</taxon>
    </lineage>
</organism>
<protein>
    <submittedName>
        <fullName evidence="1">Ornithine cyclodeaminase/mu-crystallin family protein</fullName>
    </submittedName>
</protein>
<dbReference type="Gene3D" id="3.30.1780.10">
    <property type="entry name" value="ornithine cyclodeaminase, domain 1"/>
    <property type="match status" value="1"/>
</dbReference>
<evidence type="ECO:0000313" key="2">
    <source>
        <dbReference type="Proteomes" id="UP000295444"/>
    </source>
</evidence>
<dbReference type="Proteomes" id="UP000295444">
    <property type="component" value="Unassembled WGS sequence"/>
</dbReference>
<dbReference type="OrthoDB" id="3812704at2"/>
<dbReference type="InterPro" id="IPR023401">
    <property type="entry name" value="ODC_N"/>
</dbReference>
<name>A0A4R6SG09_LABRH</name>
<dbReference type="RefSeq" id="WP_133849181.1">
    <property type="nucleotide sequence ID" value="NZ_SNXZ01000002.1"/>
</dbReference>
<comment type="caution">
    <text evidence="1">The sequence shown here is derived from an EMBL/GenBank/DDBJ whole genome shotgun (WGS) entry which is preliminary data.</text>
</comment>